<evidence type="ECO:0000313" key="1">
    <source>
        <dbReference type="EMBL" id="KDQ62809.1"/>
    </source>
</evidence>
<organism evidence="1 2">
    <name type="scientific">Jaapia argillacea MUCL 33604</name>
    <dbReference type="NCBI Taxonomy" id="933084"/>
    <lineage>
        <taxon>Eukaryota</taxon>
        <taxon>Fungi</taxon>
        <taxon>Dikarya</taxon>
        <taxon>Basidiomycota</taxon>
        <taxon>Agaricomycotina</taxon>
        <taxon>Agaricomycetes</taxon>
        <taxon>Agaricomycetidae</taxon>
        <taxon>Jaapiales</taxon>
        <taxon>Jaapiaceae</taxon>
        <taxon>Jaapia</taxon>
    </lineage>
</organism>
<accession>A0A067Q742</accession>
<dbReference type="HOGENOM" id="CLU_863470_0_0_1"/>
<dbReference type="InParanoid" id="A0A067Q742"/>
<keyword evidence="2" id="KW-1185">Reference proteome</keyword>
<protein>
    <recommendedName>
        <fullName evidence="3">F-box domain-containing protein</fullName>
    </recommendedName>
</protein>
<gene>
    <name evidence="1" type="ORF">JAAARDRAFT_471506</name>
</gene>
<reference evidence="2" key="1">
    <citation type="journal article" date="2014" name="Proc. Natl. Acad. Sci. U.S.A.">
        <title>Extensive sampling of basidiomycete genomes demonstrates inadequacy of the white-rot/brown-rot paradigm for wood decay fungi.</title>
        <authorList>
            <person name="Riley R."/>
            <person name="Salamov A.A."/>
            <person name="Brown D.W."/>
            <person name="Nagy L.G."/>
            <person name="Floudas D."/>
            <person name="Held B.W."/>
            <person name="Levasseur A."/>
            <person name="Lombard V."/>
            <person name="Morin E."/>
            <person name="Otillar R."/>
            <person name="Lindquist E.A."/>
            <person name="Sun H."/>
            <person name="LaButti K.M."/>
            <person name="Schmutz J."/>
            <person name="Jabbour D."/>
            <person name="Luo H."/>
            <person name="Baker S.E."/>
            <person name="Pisabarro A.G."/>
            <person name="Walton J.D."/>
            <person name="Blanchette R.A."/>
            <person name="Henrissat B."/>
            <person name="Martin F."/>
            <person name="Cullen D."/>
            <person name="Hibbett D.S."/>
            <person name="Grigoriev I.V."/>
        </authorList>
    </citation>
    <scope>NUCLEOTIDE SEQUENCE [LARGE SCALE GENOMIC DNA]</scope>
    <source>
        <strain evidence="2">MUCL 33604</strain>
    </source>
</reference>
<evidence type="ECO:0000313" key="2">
    <source>
        <dbReference type="Proteomes" id="UP000027265"/>
    </source>
</evidence>
<dbReference type="EMBL" id="KL197711">
    <property type="protein sequence ID" value="KDQ62809.1"/>
    <property type="molecule type" value="Genomic_DNA"/>
</dbReference>
<sequence length="351" mass="38532">MRLPLGRLLGGDTPALRHIGFGGIFIDWTAPILRNLTSLTIGPTDSQYSLQTTRDFPHMLSALENMPSLHVLKLFGALPPGPLNISTLRRISLPALDALSVSDEMDRCANLLDCLVLTAASSIEVRTIDVQRHGINTVEIRHLLRALQSRLRDPPVSIPILAIEFDVESGPVTVHASLTEDGTTSKTNGQLPQLLLDIPRCSISQWVPQLLDILPLSDVCATVIYRAWHLTVQQGHQLFDGLVNVRVCQVIGQISPALVTLLSTCFPHLERLCFDKTDLSRRYGKYGGAAPRLLTDILASGLVERRDAIGKLEGLKLKSCFGLNQEIVDGYGDSVVGNVEWDDGYISDYED</sequence>
<evidence type="ECO:0008006" key="3">
    <source>
        <dbReference type="Google" id="ProtNLM"/>
    </source>
</evidence>
<proteinExistence type="predicted"/>
<dbReference type="Proteomes" id="UP000027265">
    <property type="component" value="Unassembled WGS sequence"/>
</dbReference>
<name>A0A067Q742_9AGAM</name>
<dbReference type="AlphaFoldDB" id="A0A067Q742"/>